<protein>
    <submittedName>
        <fullName evidence="1">Uncharacterized protein</fullName>
    </submittedName>
</protein>
<dbReference type="OrthoDB" id="7879at10239"/>
<accession>A0A0H4IP30</accession>
<reference evidence="1 2" key="1">
    <citation type="submission" date="2015-05" db="EMBL/GenBank/DDBJ databases">
        <authorList>
            <person name="Wang D.B."/>
            <person name="Wang M."/>
        </authorList>
    </citation>
    <scope>NUCLEOTIDE SEQUENCE [LARGE SCALE GENOMIC DNA]</scope>
</reference>
<evidence type="ECO:0000313" key="2">
    <source>
        <dbReference type="Proteomes" id="UP000202763"/>
    </source>
</evidence>
<dbReference type="KEGG" id="vg:26796696"/>
<dbReference type="EMBL" id="KR534323">
    <property type="protein sequence ID" value="AKO61102.1"/>
    <property type="molecule type" value="Genomic_DNA"/>
</dbReference>
<evidence type="ECO:0000313" key="1">
    <source>
        <dbReference type="EMBL" id="AKO61102.1"/>
    </source>
</evidence>
<sequence length="546" mass="63248">MGIIERKAKRTCKNSVKNCNKREFRFKTNFNRIGKKHKDFIKLDQDLLNKIRFNKPSLKGMHRGYDNINLLLWNDIGNLLDIYMNYDKGYNYNWYVDCSSLSYISDIIACKGSPDHPVLFKDMTDYELLGMFIDYQKDIGISRISRKKTKAVLDWFIHYFNKNRDKCINAISYSRDKSFNTKYNVDNKDLSYSVLIRFIDFMVDKGLAITLKGNKLYSCSVMSLLIINPEVERLIPNLSNNNTGENKVFSGSFVKVTDSDGKVIPLDEVSNKEYLIRTEEQTNGLLTQYHKIVDMNTPEINNYSLGDVRLHRVIKEKEDINCRWFDDGSFQGKPKNLRKSLTFKGCDTVSLDFKSLHPAILLYYKGVKLKDHNPYPSLDFITVNNRDLNKFKAYYNIDNYDPTRNLVKKLFLAMINASSVNMAVGSIYEDLYKDKLKKGTYKEHTMKYIGIGEVDLHKVAECILEHNSIISEYLGVGVGNELQYVDSMIIYYCIEELVKMHIPFIPVHDSISCKVEDKELVLSVMERSFVKAVGEGSECNCIIEEE</sequence>
<dbReference type="GeneID" id="26796696"/>
<proteinExistence type="predicted"/>
<dbReference type="Proteomes" id="UP000202763">
    <property type="component" value="Segment"/>
</dbReference>
<name>A0A0H4IP30_9CAUD</name>
<dbReference type="RefSeq" id="YP_009225635.1">
    <property type="nucleotide sequence ID" value="NC_029094.1"/>
</dbReference>
<organism evidence="1 2">
    <name type="scientific">Pseudoalteromonas phage H101</name>
    <dbReference type="NCBI Taxonomy" id="1654919"/>
    <lineage>
        <taxon>Viruses</taxon>
        <taxon>Duplodnaviria</taxon>
        <taxon>Heunggongvirae</taxon>
        <taxon>Uroviricota</taxon>
        <taxon>Caudoviricetes</taxon>
        <taxon>Shandongvirus</taxon>
        <taxon>Shandongvirus H101</taxon>
    </lineage>
</organism>
<keyword evidence="2" id="KW-1185">Reference proteome</keyword>